<dbReference type="AlphaFoldDB" id="A0AAD3E7B3"/>
<feature type="compositionally biased region" description="Basic residues" evidence="1">
    <location>
        <begin position="541"/>
        <end position="552"/>
    </location>
</feature>
<evidence type="ECO:0000313" key="3">
    <source>
        <dbReference type="Proteomes" id="UP001054857"/>
    </source>
</evidence>
<feature type="region of interest" description="Disordered" evidence="1">
    <location>
        <begin position="287"/>
        <end position="518"/>
    </location>
</feature>
<evidence type="ECO:0000256" key="1">
    <source>
        <dbReference type="SAM" id="MobiDB-lite"/>
    </source>
</evidence>
<feature type="compositionally biased region" description="Low complexity" evidence="1">
    <location>
        <begin position="498"/>
        <end position="514"/>
    </location>
</feature>
<accession>A0AAD3E7B3</accession>
<keyword evidence="3" id="KW-1185">Reference proteome</keyword>
<sequence length="853" mass="90677">MDCLPTSFEVCVTRSRKAAVNAQDRLNDYIKAKSLVCVELYRTAVFISSQRRGTTLQFEGWQADVPGNASPSTLYNLKFKKKGFEECSLVELLGSQISNLDSFRSVLHKGADVFVQKCLEDKGIYSPSAQLNYVTYLAEVTRPRGHEIGTAGGYFWLQKPWLKKKKELENAFAAGSQTAQAVSSVQNRRFIPTASRTLQAQTGLGSLGGASSSMHVAAAAPSTRLVPWQASGHNTLASEASPSQRTAGLSSCTSPVLLSEEAQGSAEGDWGADLQGQRLMSLFEMEPDEERLGDREASPLTRSPSWEASPRADGLLSGSPQGGAGNSTARSPRSEASPRAGGLLSGRSQGGAGNSSARSPRSEASPRANGLLSGSPQGGAGNSTARSPRSEAPPRADGLLSGSPQGGAGNSSARSPRSEASPRADGLLSGRSQGSAGNSSARSPRSEHQQAPPRADGLLSGRSQGGAGNSSARSPRSEASPRADGLLSGSPQGGAGNSSARSPRSEASPRSAAAFGGCKRPVPMLSLGTEHKLQGGGLRYHGGRPHNKKAKRQCVPAKGPSVDTAMEEALDEVEEITTISKLVFTVDSPAAVPKAINDSGVAILHDSDICKTVTPEAVERALQHGRKSEAIFQGIAQKRNGEFVPERDHKGKPTGYLMSTYGSRQRQQCPIDPDNPDDADVLADFRGLVEPKIKEAMAGMGDANLKLYPPSILLNTQSERQKPVARQGNHTDLAKGQKGGVVIAAVQKMRLLLYPDSNRVLARYWQLEELVDSGVITEEDLLAWVQMRKFKAVRVELDAGDIIFLDGHTVHAGDCGMDDYPSLRLHWYFLDGQKENETTHLIVYGDAFAAQFG</sequence>
<feature type="compositionally biased region" description="Low complexity" evidence="1">
    <location>
        <begin position="355"/>
        <end position="368"/>
    </location>
</feature>
<organism evidence="2 3">
    <name type="scientific">Astrephomene gubernaculifera</name>
    <dbReference type="NCBI Taxonomy" id="47775"/>
    <lineage>
        <taxon>Eukaryota</taxon>
        <taxon>Viridiplantae</taxon>
        <taxon>Chlorophyta</taxon>
        <taxon>core chlorophytes</taxon>
        <taxon>Chlorophyceae</taxon>
        <taxon>CS clade</taxon>
        <taxon>Chlamydomonadales</taxon>
        <taxon>Astrephomenaceae</taxon>
        <taxon>Astrephomene</taxon>
    </lineage>
</organism>
<dbReference type="Proteomes" id="UP001054857">
    <property type="component" value="Unassembled WGS sequence"/>
</dbReference>
<dbReference type="EMBL" id="BMAR01000089">
    <property type="protein sequence ID" value="GFR53101.1"/>
    <property type="molecule type" value="Genomic_DNA"/>
</dbReference>
<evidence type="ECO:0000313" key="2">
    <source>
        <dbReference type="EMBL" id="GFR53101.1"/>
    </source>
</evidence>
<name>A0AAD3E7B3_9CHLO</name>
<reference evidence="2 3" key="1">
    <citation type="journal article" date="2021" name="Sci. Rep.">
        <title>Genome sequencing of the multicellular alga Astrephomene provides insights into convergent evolution of germ-soma differentiation.</title>
        <authorList>
            <person name="Yamashita S."/>
            <person name="Yamamoto K."/>
            <person name="Matsuzaki R."/>
            <person name="Suzuki S."/>
            <person name="Yamaguchi H."/>
            <person name="Hirooka S."/>
            <person name="Minakuchi Y."/>
            <person name="Miyagishima S."/>
            <person name="Kawachi M."/>
            <person name="Toyoda A."/>
            <person name="Nozaki H."/>
        </authorList>
    </citation>
    <scope>NUCLEOTIDE SEQUENCE [LARGE SCALE GENOMIC DNA]</scope>
    <source>
        <strain evidence="2 3">NIES-4017</strain>
    </source>
</reference>
<gene>
    <name evidence="2" type="ORF">Agub_g15812</name>
</gene>
<feature type="compositionally biased region" description="Polar residues" evidence="1">
    <location>
        <begin position="430"/>
        <end position="443"/>
    </location>
</feature>
<comment type="caution">
    <text evidence="2">The sequence shown here is derived from an EMBL/GenBank/DDBJ whole genome shotgun (WGS) entry which is preliminary data.</text>
</comment>
<feature type="region of interest" description="Disordered" evidence="1">
    <location>
        <begin position="536"/>
        <end position="560"/>
    </location>
</feature>
<proteinExistence type="predicted"/>
<protein>
    <submittedName>
        <fullName evidence="2">Uncharacterized protein</fullName>
    </submittedName>
</protein>